<dbReference type="AlphaFoldDB" id="A0A2W7G3Y8"/>
<name>A0A2W7G3Y8_9BACT</name>
<dbReference type="PANTHER" id="PTHR43493:SF9">
    <property type="entry name" value="DNA TOPOISOMERASE 4 SUBUNIT A"/>
    <property type="match status" value="1"/>
</dbReference>
<comment type="caution">
    <text evidence="8">The sequence shown here is derived from an EMBL/GenBank/DDBJ whole genome shotgun (WGS) entry which is preliminary data.</text>
</comment>
<dbReference type="InterPro" id="IPR013760">
    <property type="entry name" value="Topo_IIA-like_dom_sf"/>
</dbReference>
<dbReference type="InterPro" id="IPR002205">
    <property type="entry name" value="Topo_IIA_dom_A"/>
</dbReference>
<dbReference type="GO" id="GO:0003677">
    <property type="term" value="F:DNA binding"/>
    <property type="evidence" value="ECO:0007669"/>
    <property type="project" value="UniProtKB-UniRule"/>
</dbReference>
<dbReference type="GO" id="GO:0005524">
    <property type="term" value="F:ATP binding"/>
    <property type="evidence" value="ECO:0007669"/>
    <property type="project" value="InterPro"/>
</dbReference>
<dbReference type="SUPFAM" id="SSF101904">
    <property type="entry name" value="GyrA/ParC C-terminal domain-like"/>
    <property type="match status" value="1"/>
</dbReference>
<dbReference type="InterPro" id="IPR006691">
    <property type="entry name" value="GyrA/parC_rep"/>
</dbReference>
<protein>
    <recommendedName>
        <fullName evidence="2">DNA topoisomerase (ATP-hydrolyzing)</fullName>
        <ecNumber evidence="2">5.6.2.2</ecNumber>
    </recommendedName>
</protein>
<evidence type="ECO:0000256" key="3">
    <source>
        <dbReference type="ARBA" id="ARBA00023029"/>
    </source>
</evidence>
<gene>
    <name evidence="8" type="ORF">BCF89_10819</name>
</gene>
<dbReference type="OrthoDB" id="9806486at2"/>
<dbReference type="RefSeq" id="WP_111518752.1">
    <property type="nucleotide sequence ID" value="NZ_QKUB01000008.1"/>
</dbReference>
<evidence type="ECO:0000259" key="7">
    <source>
        <dbReference type="PROSITE" id="PS52040"/>
    </source>
</evidence>
<dbReference type="GO" id="GO:0009330">
    <property type="term" value="C:DNA topoisomerase type II (double strand cut, ATP-hydrolyzing) complex"/>
    <property type="evidence" value="ECO:0007669"/>
    <property type="project" value="TreeGrafter"/>
</dbReference>
<dbReference type="PROSITE" id="PS52040">
    <property type="entry name" value="TOPO_IIA"/>
    <property type="match status" value="1"/>
</dbReference>
<evidence type="ECO:0000256" key="5">
    <source>
        <dbReference type="ARBA" id="ARBA00023235"/>
    </source>
</evidence>
<evidence type="ECO:0000256" key="1">
    <source>
        <dbReference type="ARBA" id="ARBA00000185"/>
    </source>
</evidence>
<dbReference type="GO" id="GO:0006265">
    <property type="term" value="P:DNA topological change"/>
    <property type="evidence" value="ECO:0007669"/>
    <property type="project" value="UniProtKB-UniRule"/>
</dbReference>
<keyword evidence="9" id="KW-1185">Reference proteome</keyword>
<dbReference type="InterPro" id="IPR050220">
    <property type="entry name" value="Type_II_DNA_Topoisomerases"/>
</dbReference>
<dbReference type="GO" id="GO:0005737">
    <property type="term" value="C:cytoplasm"/>
    <property type="evidence" value="ECO:0007669"/>
    <property type="project" value="TreeGrafter"/>
</dbReference>
<proteinExistence type="predicted"/>
<dbReference type="PANTHER" id="PTHR43493">
    <property type="entry name" value="DNA GYRASE/TOPOISOMERASE SUBUNIT A"/>
    <property type="match status" value="1"/>
</dbReference>
<evidence type="ECO:0000256" key="6">
    <source>
        <dbReference type="PROSITE-ProRule" id="PRU01384"/>
    </source>
</evidence>
<dbReference type="InterPro" id="IPR013758">
    <property type="entry name" value="Topo_IIA_A/C_ab"/>
</dbReference>
<organism evidence="8 9">
    <name type="scientific">Metamycoplasma auris</name>
    <dbReference type="NCBI Taxonomy" id="51363"/>
    <lineage>
        <taxon>Bacteria</taxon>
        <taxon>Bacillati</taxon>
        <taxon>Mycoplasmatota</taxon>
        <taxon>Mycoplasmoidales</taxon>
        <taxon>Metamycoplasmataceae</taxon>
        <taxon>Metamycoplasma</taxon>
    </lineage>
</organism>
<comment type="catalytic activity">
    <reaction evidence="1 6">
        <text>ATP-dependent breakage, passage and rejoining of double-stranded DNA.</text>
        <dbReference type="EC" id="5.6.2.2"/>
    </reaction>
</comment>
<dbReference type="Pfam" id="PF03989">
    <property type="entry name" value="DNA_gyraseA_C"/>
    <property type="match status" value="2"/>
</dbReference>
<dbReference type="NCBIfam" id="NF004044">
    <property type="entry name" value="PRK05561.1"/>
    <property type="match status" value="1"/>
</dbReference>
<evidence type="ECO:0000313" key="9">
    <source>
        <dbReference type="Proteomes" id="UP000249646"/>
    </source>
</evidence>
<feature type="active site" description="O-(5'-phospho-DNA)-tyrosine intermediate" evidence="6">
    <location>
        <position position="130"/>
    </location>
</feature>
<dbReference type="Gene3D" id="1.10.268.10">
    <property type="entry name" value="Topoisomerase, domain 3"/>
    <property type="match status" value="1"/>
</dbReference>
<feature type="domain" description="Topo IIA-type catalytic" evidence="7">
    <location>
        <begin position="42"/>
        <end position="510"/>
    </location>
</feature>
<evidence type="ECO:0000313" key="8">
    <source>
        <dbReference type="EMBL" id="PZV99814.1"/>
    </source>
</evidence>
<dbReference type="Proteomes" id="UP000249646">
    <property type="component" value="Unassembled WGS sequence"/>
</dbReference>
<keyword evidence="4 6" id="KW-0238">DNA-binding</keyword>
<reference evidence="8 9" key="1">
    <citation type="submission" date="2018-06" db="EMBL/GenBank/DDBJ databases">
        <title>Genomic Encyclopedia of Archaeal and Bacterial Type Strains, Phase II (KMG-II): from individual species to whole genera.</title>
        <authorList>
            <person name="Goeker M."/>
        </authorList>
    </citation>
    <scope>NUCLEOTIDE SEQUENCE [LARGE SCALE GENOMIC DNA]</scope>
    <source>
        <strain evidence="8 9">ATCC 51348</strain>
    </source>
</reference>
<dbReference type="Gene3D" id="3.90.199.10">
    <property type="entry name" value="Topoisomerase II, domain 5"/>
    <property type="match status" value="1"/>
</dbReference>
<dbReference type="Gene3D" id="3.30.1360.40">
    <property type="match status" value="1"/>
</dbReference>
<dbReference type="SMART" id="SM00434">
    <property type="entry name" value="TOP4c"/>
    <property type="match status" value="1"/>
</dbReference>
<sequence length="934" mass="108141">MAKDNKKEFEETIENIIEKNMIEIMNTSFSRFSKYVIQQRAIPDARDGLKPVQRRILYSMWNLKLRNKDQFKKSARIVGDVLGKYHPHGDSSVYEAMVRMAQEWKSNYPLVQMHGNKGSIDDDPAAAMRYTESRLEKIAEYMLKDLERKVVAMIPNFDDSEYEPVVLPTLFPNLLLNGAVGIASGFATQIPPHNLNELIDATIAMINNKDIDVESLMKYVKGPDFPTGGIIHGINGIKEAFKSGKGKISLSAKYNFIKNKKDKTIGIEITEIPFGVIKSKLVFEIDSIIASKTISGIKEIRDQSDRDGLSIYIDIDEDSNAEAIITYLMNKTKLRINYDYNMMAIYKSAPVLLSLDKAIYAFLEHLSLINTKGIKYDLKKYQLRHEIIKGFIKVAEISDQVIKLIKESDNSKKGVISALMDKFHFSEIQATTIAELRLYKLSKMDQIEFQNEKKYLEDLISNCKLLLNDQQEFNKYLISQLNEIKNEFGKERKTEILDELVNKEVDYKSLTKNEDFYFFFSQDGYIKKITPKIFNSNDLSSFRLKNDDAILYYNKINSLSKILFFTNKGNFFILEAHSLKDNIWKELGIHISSYINLDIYEKVIRVMEVSSFDTYLDLILITKFGYGKKIKFSDLESKIYNRKRSCISLKNEDDELVDVKFGNNEKDIFILLNNGLYFLINENEFSSTLTLKAQGIKLLPKLNKTYVVAFCTISKFNKILMLTQDGVTKVWNAVDLAYTNRTNRGTFLFNILKNVNCTPKNLEVITDSLEFIYTNKNNEVTEFDINKIENNNKKIDKLSNNYIESNNSGYLIQHLKIEELIDVDDEEKKKLRSYYLKKLDDNKTIIGNLKETLFQRYYSLKEETKYTNSPVNFKHNEKINLFELDNNEIIETTSNSLDKNSLKNKQINLENKLKAMDNIDLDSIEEKVKEITKK</sequence>
<dbReference type="Gene3D" id="2.120.10.90">
    <property type="entry name" value="DNA gyrase/topoisomerase IV, subunit A, C-terminal"/>
    <property type="match status" value="1"/>
</dbReference>
<dbReference type="InterPro" id="IPR013757">
    <property type="entry name" value="Topo_IIA_A_a_sf"/>
</dbReference>
<dbReference type="CDD" id="cd00187">
    <property type="entry name" value="TOP4c"/>
    <property type="match status" value="1"/>
</dbReference>
<evidence type="ECO:0000256" key="4">
    <source>
        <dbReference type="ARBA" id="ARBA00023125"/>
    </source>
</evidence>
<dbReference type="EMBL" id="QKUB01000008">
    <property type="protein sequence ID" value="PZV99814.1"/>
    <property type="molecule type" value="Genomic_DNA"/>
</dbReference>
<keyword evidence="3 6" id="KW-0799">Topoisomerase</keyword>
<keyword evidence="5 6" id="KW-0413">Isomerase</keyword>
<evidence type="ECO:0000256" key="2">
    <source>
        <dbReference type="ARBA" id="ARBA00012895"/>
    </source>
</evidence>
<dbReference type="SUPFAM" id="SSF56719">
    <property type="entry name" value="Type II DNA topoisomerase"/>
    <property type="match status" value="1"/>
</dbReference>
<accession>A0A2W7G3Y8</accession>
<dbReference type="EC" id="5.6.2.2" evidence="2"/>
<dbReference type="InterPro" id="IPR035516">
    <property type="entry name" value="Gyrase/topoIV_suA_C"/>
</dbReference>
<dbReference type="GO" id="GO:0034335">
    <property type="term" value="F:DNA negative supercoiling activity"/>
    <property type="evidence" value="ECO:0007669"/>
    <property type="project" value="UniProtKB-ARBA"/>
</dbReference>
<dbReference type="Pfam" id="PF00521">
    <property type="entry name" value="DNA_topoisoIV"/>
    <property type="match status" value="1"/>
</dbReference>